<sequence length="868" mass="95723">MPGRFSSLRRSTRPKGPVLSSSSRKPATLFGSSKSRPSSSHGQPPGGGLLRPPTLGGGSSRRSRSHEASRRPRYPPTSSPRDSYYGRPKRKETRWRSVSPRARPPPPRPTDRVLRRRMNRDSDMSADEDSRPVSRRPSLSPPRYRTDRPPRQERPRPPALGHEAPPSPWPPSPRVPTSARPPMRSYPTDSYRPDAQRRPLYDAPRSPRYPPRAPRPSPPPGYRPAPHLASEMLRGRPRSRDRSPLPRHHDTGPSADRERRHPPAGPAKPQAAPERPVKPQAAPERSAKHQGLHERPPIRLPDRPAPKPAATPAEKPAQKPAQKPAEKPSEKPAEKPAPDQQKSKSNEFLQHLPKALATYIGVKSLNEHADTAKEWADWFMNIQKAPDEMRGLSSKVTAAKDTIDQIQNTITARPDLLEGESADALRQLIESAIKNAKVALDKMTKLLQDLSDDGLEGTVWEGFHNFYSSYRYKNEWEDKIKAADADLEKQLGTLNSLMVNIYSRALMKPAPPGMSNPPPPPGSSKPSASTEARRSSHEHSSSRSRAGSTGLDPPPMGQFYRPPSPNPTPVPENPAEEAAPEAASSEPASNEKTPPTEGHSEEKSPESNTDSKQAWSTPPTGAPTKDNVQADTDSTQAPKSPPNAAAQQPSEPKNDEPKNEEATREEPPPQPNAAKAKAPKQREPADDPEDVLLDAAWNGDIGACGEALRIASPLTRDLQGLTPLHLAAERDHLAIAMLLLDHGADCNARANGGRTPLHLAARFGSAAMVEFLVDDGRADPNARTNDGRTPLHYAASAAVDGDDERREVVRILRDWRADPTVEDNKGRTPRDLAQKRDYWDVSSTLRRAEKKWEEDHNPNWLQRHGFMK</sequence>
<evidence type="ECO:0000313" key="2">
    <source>
        <dbReference type="Proteomes" id="UP001065298"/>
    </source>
</evidence>
<comment type="caution">
    <text evidence="1">The sequence shown here is derived from an EMBL/GenBank/DDBJ whole genome shotgun (WGS) entry which is preliminary data.</text>
</comment>
<gene>
    <name evidence="1" type="ORF">NCS57_01080900</name>
</gene>
<dbReference type="EMBL" id="CM046510">
    <property type="protein sequence ID" value="KAI8661017.1"/>
    <property type="molecule type" value="Genomic_DNA"/>
</dbReference>
<keyword evidence="2" id="KW-1185">Reference proteome</keyword>
<protein>
    <submittedName>
        <fullName evidence="1">Uncharacterized protein</fullName>
    </submittedName>
</protein>
<proteinExistence type="predicted"/>
<organism evidence="1 2">
    <name type="scientific">Fusarium keratoplasticum</name>
    <dbReference type="NCBI Taxonomy" id="1328300"/>
    <lineage>
        <taxon>Eukaryota</taxon>
        <taxon>Fungi</taxon>
        <taxon>Dikarya</taxon>
        <taxon>Ascomycota</taxon>
        <taxon>Pezizomycotina</taxon>
        <taxon>Sordariomycetes</taxon>
        <taxon>Hypocreomycetidae</taxon>
        <taxon>Hypocreales</taxon>
        <taxon>Nectriaceae</taxon>
        <taxon>Fusarium</taxon>
        <taxon>Fusarium solani species complex</taxon>
    </lineage>
</organism>
<dbReference type="Proteomes" id="UP001065298">
    <property type="component" value="Chromosome 8"/>
</dbReference>
<accession>A0ACC0QP13</accession>
<evidence type="ECO:0000313" key="1">
    <source>
        <dbReference type="EMBL" id="KAI8661017.1"/>
    </source>
</evidence>
<reference evidence="1" key="1">
    <citation type="submission" date="2022-06" db="EMBL/GenBank/DDBJ databases">
        <title>Fusarium solani species complex genomes reveal bases of compartmentalisation and animal pathogenesis.</title>
        <authorList>
            <person name="Tsai I.J."/>
        </authorList>
    </citation>
    <scope>NUCLEOTIDE SEQUENCE</scope>
    <source>
        <strain evidence="1">Fu6.1</strain>
    </source>
</reference>
<name>A0ACC0QP13_9HYPO</name>